<dbReference type="EMBL" id="JACRDE010000253">
    <property type="protein sequence ID" value="MBI5249694.1"/>
    <property type="molecule type" value="Genomic_DNA"/>
</dbReference>
<organism evidence="2 3">
    <name type="scientific">Desulfomonile tiedjei</name>
    <dbReference type="NCBI Taxonomy" id="2358"/>
    <lineage>
        <taxon>Bacteria</taxon>
        <taxon>Pseudomonadati</taxon>
        <taxon>Thermodesulfobacteriota</taxon>
        <taxon>Desulfomonilia</taxon>
        <taxon>Desulfomonilales</taxon>
        <taxon>Desulfomonilaceae</taxon>
        <taxon>Desulfomonile</taxon>
    </lineage>
</organism>
<feature type="region of interest" description="Disordered" evidence="1">
    <location>
        <begin position="145"/>
        <end position="171"/>
    </location>
</feature>
<evidence type="ECO:0000313" key="3">
    <source>
        <dbReference type="Proteomes" id="UP000807825"/>
    </source>
</evidence>
<comment type="caution">
    <text evidence="2">The sequence shown here is derived from an EMBL/GenBank/DDBJ whole genome shotgun (WGS) entry which is preliminary data.</text>
</comment>
<protein>
    <submittedName>
        <fullName evidence="2">Uncharacterized protein</fullName>
    </submittedName>
</protein>
<evidence type="ECO:0000313" key="2">
    <source>
        <dbReference type="EMBL" id="MBI5249694.1"/>
    </source>
</evidence>
<dbReference type="Proteomes" id="UP000807825">
    <property type="component" value="Unassembled WGS sequence"/>
</dbReference>
<evidence type="ECO:0000256" key="1">
    <source>
        <dbReference type="SAM" id="MobiDB-lite"/>
    </source>
</evidence>
<feature type="compositionally biased region" description="Basic and acidic residues" evidence="1">
    <location>
        <begin position="154"/>
        <end position="171"/>
    </location>
</feature>
<name>A0A9D6V1B3_9BACT</name>
<gene>
    <name evidence="2" type="ORF">HY912_09380</name>
</gene>
<dbReference type="AlphaFoldDB" id="A0A9D6V1B3"/>
<sequence>MGLKIVRGTRFDGRIPSEGRWSRLDAVFGTTFWSLVNRAANTLCRFVGRAGAFPGATIVILVSTALAGPVDYARAQWPLGKDLTQPETRTESSANVTGSGRFQIFVSPQAKGYTFMLDTETGRVWIMKKDHTSGEFSLQRVQVEQIDQPGAKTPPEKAEKTDKARGTEGNK</sequence>
<reference evidence="2" key="1">
    <citation type="submission" date="2020-07" db="EMBL/GenBank/DDBJ databases">
        <title>Huge and variable diversity of episymbiotic CPR bacteria and DPANN archaea in groundwater ecosystems.</title>
        <authorList>
            <person name="He C.Y."/>
            <person name="Keren R."/>
            <person name="Whittaker M."/>
            <person name="Farag I.F."/>
            <person name="Doudna J."/>
            <person name="Cate J.H.D."/>
            <person name="Banfield J.F."/>
        </authorList>
    </citation>
    <scope>NUCLEOTIDE SEQUENCE</scope>
    <source>
        <strain evidence="2">NC_groundwater_1664_Pr3_B-0.1um_52_9</strain>
    </source>
</reference>
<proteinExistence type="predicted"/>
<accession>A0A9D6V1B3</accession>